<gene>
    <name evidence="2" type="ORF">GGX14DRAFT_660667</name>
</gene>
<dbReference type="EMBL" id="JARJCW010000064">
    <property type="protein sequence ID" value="KAJ7200156.1"/>
    <property type="molecule type" value="Genomic_DNA"/>
</dbReference>
<feature type="compositionally biased region" description="Acidic residues" evidence="1">
    <location>
        <begin position="433"/>
        <end position="454"/>
    </location>
</feature>
<evidence type="ECO:0000313" key="3">
    <source>
        <dbReference type="Proteomes" id="UP001219525"/>
    </source>
</evidence>
<dbReference type="Gene3D" id="3.80.10.10">
    <property type="entry name" value="Ribonuclease Inhibitor"/>
    <property type="match status" value="1"/>
</dbReference>
<dbReference type="InterPro" id="IPR032675">
    <property type="entry name" value="LRR_dom_sf"/>
</dbReference>
<reference evidence="2" key="1">
    <citation type="submission" date="2023-03" db="EMBL/GenBank/DDBJ databases">
        <title>Massive genome expansion in bonnet fungi (Mycena s.s.) driven by repeated elements and novel gene families across ecological guilds.</title>
        <authorList>
            <consortium name="Lawrence Berkeley National Laboratory"/>
            <person name="Harder C.B."/>
            <person name="Miyauchi S."/>
            <person name="Viragh M."/>
            <person name="Kuo A."/>
            <person name="Thoen E."/>
            <person name="Andreopoulos B."/>
            <person name="Lu D."/>
            <person name="Skrede I."/>
            <person name="Drula E."/>
            <person name="Henrissat B."/>
            <person name="Morin E."/>
            <person name="Kohler A."/>
            <person name="Barry K."/>
            <person name="LaButti K."/>
            <person name="Morin E."/>
            <person name="Salamov A."/>
            <person name="Lipzen A."/>
            <person name="Mereny Z."/>
            <person name="Hegedus B."/>
            <person name="Baldrian P."/>
            <person name="Stursova M."/>
            <person name="Weitz H."/>
            <person name="Taylor A."/>
            <person name="Grigoriev I.V."/>
            <person name="Nagy L.G."/>
            <person name="Martin F."/>
            <person name="Kauserud H."/>
        </authorList>
    </citation>
    <scope>NUCLEOTIDE SEQUENCE</scope>
    <source>
        <strain evidence="2">9144</strain>
    </source>
</reference>
<sequence length="503" mass="55536">MLDLPAEIWTHVFDIAADEDVIFHHGLPTAMAESAWFKDFHGEWALRSPQDALELIQRRSYGTKKARHSRLLTLCAILDSSSAGATTATASLGWWTRRIQLTRFYANTTREATPETLQDALISIVRHCPNLEIFIIDWPMTGPIFGPIADALATYTAKDLRTLHINVPSSALSKVIWALDSLPHVFAAHIELEAEASPNLEEQSSDETPLGAACDIRLRLPNLRQLSLRGHIQQFLEQATGWGLPSLRYLSLDCGHVRVDLPDTLSFLTIHGAPLLFLDLYSVPALPLARLLAECPSLTTLAFNGDWRIVGADDDPGAPPFAHDRLTSVGLHGLAYAFGVGDAAAQALTDSLPAWLVTAASDRTFAALCVRESFPALQRVRVLSRSLLGELDRANGPSAENGGMERWERWWETSRRAGVRLEDCTGSLLGELPQDEPESESEEEEDEWEAPLEPDSERISNIEELQLLLEECRAMDSGRDDNYLHQSAEAMAMFPDVASGSDT</sequence>
<comment type="caution">
    <text evidence="2">The sequence shown here is derived from an EMBL/GenBank/DDBJ whole genome shotgun (WGS) entry which is preliminary data.</text>
</comment>
<dbReference type="Proteomes" id="UP001219525">
    <property type="component" value="Unassembled WGS sequence"/>
</dbReference>
<proteinExistence type="predicted"/>
<feature type="region of interest" description="Disordered" evidence="1">
    <location>
        <begin position="426"/>
        <end position="460"/>
    </location>
</feature>
<dbReference type="SUPFAM" id="SSF52047">
    <property type="entry name" value="RNI-like"/>
    <property type="match status" value="1"/>
</dbReference>
<dbReference type="AlphaFoldDB" id="A0AAD6V5C0"/>
<keyword evidence="3" id="KW-1185">Reference proteome</keyword>
<accession>A0AAD6V5C0</accession>
<name>A0AAD6V5C0_9AGAR</name>
<evidence type="ECO:0000256" key="1">
    <source>
        <dbReference type="SAM" id="MobiDB-lite"/>
    </source>
</evidence>
<organism evidence="2 3">
    <name type="scientific">Mycena pura</name>
    <dbReference type="NCBI Taxonomy" id="153505"/>
    <lineage>
        <taxon>Eukaryota</taxon>
        <taxon>Fungi</taxon>
        <taxon>Dikarya</taxon>
        <taxon>Basidiomycota</taxon>
        <taxon>Agaricomycotina</taxon>
        <taxon>Agaricomycetes</taxon>
        <taxon>Agaricomycetidae</taxon>
        <taxon>Agaricales</taxon>
        <taxon>Marasmiineae</taxon>
        <taxon>Mycenaceae</taxon>
        <taxon>Mycena</taxon>
    </lineage>
</organism>
<evidence type="ECO:0000313" key="2">
    <source>
        <dbReference type="EMBL" id="KAJ7200156.1"/>
    </source>
</evidence>
<protein>
    <submittedName>
        <fullName evidence="2">Uncharacterized protein</fullName>
    </submittedName>
</protein>